<protein>
    <submittedName>
        <fullName evidence="1">Uncharacterized protein</fullName>
    </submittedName>
</protein>
<evidence type="ECO:0000313" key="2">
    <source>
        <dbReference type="Proteomes" id="UP000095746"/>
    </source>
</evidence>
<name>A0A174PPM0_FLAPL</name>
<dbReference type="Proteomes" id="UP000095746">
    <property type="component" value="Unassembled WGS sequence"/>
</dbReference>
<dbReference type="EMBL" id="CYZT01000428">
    <property type="protein sequence ID" value="CUP62972.1"/>
    <property type="molecule type" value="Genomic_DNA"/>
</dbReference>
<sequence>MVSSSTWRQPFRLVSRPGVVERIRGLGLVPRLMTTVSTSRVKLEPSTTLGARRPLSSGAVRRIFTHSRPPTRPVPSSSTFTGLVRSMNSMPSSLAWWTSSFRAGISSSSRR</sequence>
<dbReference type="AlphaFoldDB" id="A0A174PPM0"/>
<accession>A0A174PPM0</accession>
<organism evidence="1 2">
    <name type="scientific">Flavonifractor plautii</name>
    <name type="common">Fusobacterium plautii</name>
    <dbReference type="NCBI Taxonomy" id="292800"/>
    <lineage>
        <taxon>Bacteria</taxon>
        <taxon>Bacillati</taxon>
        <taxon>Bacillota</taxon>
        <taxon>Clostridia</taxon>
        <taxon>Eubacteriales</taxon>
        <taxon>Oscillospiraceae</taxon>
        <taxon>Flavonifractor</taxon>
    </lineage>
</organism>
<gene>
    <name evidence="1" type="ORF">ERS852411_03391</name>
</gene>
<proteinExistence type="predicted"/>
<evidence type="ECO:0000313" key="1">
    <source>
        <dbReference type="EMBL" id="CUP62972.1"/>
    </source>
</evidence>
<reference evidence="1 2" key="1">
    <citation type="submission" date="2015-09" db="EMBL/GenBank/DDBJ databases">
        <authorList>
            <consortium name="Pathogen Informatics"/>
        </authorList>
    </citation>
    <scope>NUCLEOTIDE SEQUENCE [LARGE SCALE GENOMIC DNA]</scope>
    <source>
        <strain evidence="1 2">2789STDY5608854</strain>
    </source>
</reference>